<accession>X1KJI1</accession>
<sequence length="37" mass="4243">MIGFVTDTTSSLQGRLAQGSHGWHVHWHTKHAEMDWP</sequence>
<organism evidence="1">
    <name type="scientific">marine sediment metagenome</name>
    <dbReference type="NCBI Taxonomy" id="412755"/>
    <lineage>
        <taxon>unclassified sequences</taxon>
        <taxon>metagenomes</taxon>
        <taxon>ecological metagenomes</taxon>
    </lineage>
</organism>
<evidence type="ECO:0000313" key="1">
    <source>
        <dbReference type="EMBL" id="GAH93765.1"/>
    </source>
</evidence>
<name>X1KJI1_9ZZZZ</name>
<reference evidence="1" key="1">
    <citation type="journal article" date="2014" name="Front. Microbiol.">
        <title>High frequency of phylogenetically diverse reductive dehalogenase-homologous genes in deep subseafloor sedimentary metagenomes.</title>
        <authorList>
            <person name="Kawai M."/>
            <person name="Futagami T."/>
            <person name="Toyoda A."/>
            <person name="Takaki Y."/>
            <person name="Nishi S."/>
            <person name="Hori S."/>
            <person name="Arai W."/>
            <person name="Tsubouchi T."/>
            <person name="Morono Y."/>
            <person name="Uchiyama I."/>
            <person name="Ito T."/>
            <person name="Fujiyama A."/>
            <person name="Inagaki F."/>
            <person name="Takami H."/>
        </authorList>
    </citation>
    <scope>NUCLEOTIDE SEQUENCE</scope>
    <source>
        <strain evidence="1">Expedition CK06-06</strain>
    </source>
</reference>
<protein>
    <submittedName>
        <fullName evidence="1">Uncharacterized protein</fullName>
    </submittedName>
</protein>
<dbReference type="EMBL" id="BARV01002581">
    <property type="protein sequence ID" value="GAH93765.1"/>
    <property type="molecule type" value="Genomic_DNA"/>
</dbReference>
<proteinExistence type="predicted"/>
<feature type="non-terminal residue" evidence="1">
    <location>
        <position position="37"/>
    </location>
</feature>
<gene>
    <name evidence="1" type="ORF">S06H3_06602</name>
</gene>
<comment type="caution">
    <text evidence="1">The sequence shown here is derived from an EMBL/GenBank/DDBJ whole genome shotgun (WGS) entry which is preliminary data.</text>
</comment>
<dbReference type="AlphaFoldDB" id="X1KJI1"/>